<protein>
    <submittedName>
        <fullName evidence="2">GNAT family N-acetyltransferase</fullName>
    </submittedName>
</protein>
<dbReference type="Pfam" id="PF13302">
    <property type="entry name" value="Acetyltransf_3"/>
    <property type="match status" value="1"/>
</dbReference>
<evidence type="ECO:0000313" key="2">
    <source>
        <dbReference type="EMBL" id="PHK95683.1"/>
    </source>
</evidence>
<dbReference type="Proteomes" id="UP000223527">
    <property type="component" value="Unassembled WGS sequence"/>
</dbReference>
<dbReference type="PROSITE" id="PS51186">
    <property type="entry name" value="GNAT"/>
    <property type="match status" value="1"/>
</dbReference>
<dbReference type="OrthoDB" id="7263714at2"/>
<organism evidence="2 3">
    <name type="scientific">Teichococcus rhizosphaerae</name>
    <dbReference type="NCBI Taxonomy" id="1335062"/>
    <lineage>
        <taxon>Bacteria</taxon>
        <taxon>Pseudomonadati</taxon>
        <taxon>Pseudomonadota</taxon>
        <taxon>Alphaproteobacteria</taxon>
        <taxon>Acetobacterales</taxon>
        <taxon>Roseomonadaceae</taxon>
        <taxon>Roseomonas</taxon>
    </lineage>
</organism>
<name>A0A2C7ADF6_9PROT</name>
<sequence length="185" mass="19940">MDGLARVESPHAVRTSRLTLRPVGPEHLADLVALKGDEAAFGLMLHGTRSPAQARQDLEQDIACWAVHGYGTWAVHLSATGAFLGIVALAERPDGRGVALRFALWPHTRGKGYAREAARAALEFGHQRAGLARIVAVAREDNLASRGVLEDLGLRRASEFPRDGHRMLVYESLRPPASPASRDGG</sequence>
<dbReference type="PANTHER" id="PTHR43792:SF1">
    <property type="entry name" value="N-ACETYLTRANSFERASE DOMAIN-CONTAINING PROTEIN"/>
    <property type="match status" value="1"/>
</dbReference>
<dbReference type="InterPro" id="IPR051531">
    <property type="entry name" value="N-acetyltransferase"/>
</dbReference>
<dbReference type="GO" id="GO:0016747">
    <property type="term" value="F:acyltransferase activity, transferring groups other than amino-acyl groups"/>
    <property type="evidence" value="ECO:0007669"/>
    <property type="project" value="InterPro"/>
</dbReference>
<dbReference type="PANTHER" id="PTHR43792">
    <property type="entry name" value="GNAT FAMILY, PUTATIVE (AFU_ORTHOLOGUE AFUA_3G00765)-RELATED-RELATED"/>
    <property type="match status" value="1"/>
</dbReference>
<reference evidence="2 3" key="1">
    <citation type="submission" date="2017-10" db="EMBL/GenBank/DDBJ databases">
        <authorList>
            <person name="Banno H."/>
            <person name="Chua N.-H."/>
        </authorList>
    </citation>
    <scope>NUCLEOTIDE SEQUENCE [LARGE SCALE GENOMIC DNA]</scope>
    <source>
        <strain evidence="2 3">YW11</strain>
    </source>
</reference>
<comment type="caution">
    <text evidence="2">The sequence shown here is derived from an EMBL/GenBank/DDBJ whole genome shotgun (WGS) entry which is preliminary data.</text>
</comment>
<evidence type="ECO:0000313" key="3">
    <source>
        <dbReference type="Proteomes" id="UP000223527"/>
    </source>
</evidence>
<gene>
    <name evidence="2" type="ORF">CR162_07505</name>
</gene>
<keyword evidence="3" id="KW-1185">Reference proteome</keyword>
<evidence type="ECO:0000259" key="1">
    <source>
        <dbReference type="PROSITE" id="PS51186"/>
    </source>
</evidence>
<dbReference type="EMBL" id="PDNU01000008">
    <property type="protein sequence ID" value="PHK95683.1"/>
    <property type="molecule type" value="Genomic_DNA"/>
</dbReference>
<dbReference type="SUPFAM" id="SSF55729">
    <property type="entry name" value="Acyl-CoA N-acyltransferases (Nat)"/>
    <property type="match status" value="1"/>
</dbReference>
<proteinExistence type="predicted"/>
<feature type="domain" description="N-acetyltransferase" evidence="1">
    <location>
        <begin position="18"/>
        <end position="175"/>
    </location>
</feature>
<dbReference type="AlphaFoldDB" id="A0A2C7ADF6"/>
<accession>A0A2C7ADF6</accession>
<keyword evidence="2" id="KW-0808">Transferase</keyword>
<dbReference type="Gene3D" id="3.40.630.30">
    <property type="match status" value="1"/>
</dbReference>
<dbReference type="InterPro" id="IPR000182">
    <property type="entry name" value="GNAT_dom"/>
</dbReference>
<dbReference type="InterPro" id="IPR016181">
    <property type="entry name" value="Acyl_CoA_acyltransferase"/>
</dbReference>